<feature type="transmembrane region" description="Helical" evidence="6">
    <location>
        <begin position="73"/>
        <end position="91"/>
    </location>
</feature>
<dbReference type="InterPro" id="IPR002781">
    <property type="entry name" value="TM_pro_TauE-like"/>
</dbReference>
<dbReference type="InterPro" id="IPR051598">
    <property type="entry name" value="TSUP/Inactive_protease-like"/>
</dbReference>
<evidence type="ECO:0000313" key="9">
    <source>
        <dbReference type="Proteomes" id="UP000593890"/>
    </source>
</evidence>
<feature type="region of interest" description="Disordered" evidence="7">
    <location>
        <begin position="118"/>
        <end position="139"/>
    </location>
</feature>
<accession>A0A7I8CYB6</accession>
<organism evidence="8 9">
    <name type="scientific">Solibaculum mannosilyticum</name>
    <dbReference type="NCBI Taxonomy" id="2780922"/>
    <lineage>
        <taxon>Bacteria</taxon>
        <taxon>Bacillati</taxon>
        <taxon>Bacillota</taxon>
        <taxon>Clostridia</taxon>
        <taxon>Eubacteriales</taxon>
        <taxon>Oscillospiraceae</taxon>
        <taxon>Solibaculum</taxon>
    </lineage>
</organism>
<evidence type="ECO:0000256" key="1">
    <source>
        <dbReference type="ARBA" id="ARBA00004141"/>
    </source>
</evidence>
<dbReference type="Pfam" id="PF01925">
    <property type="entry name" value="TauE"/>
    <property type="match status" value="1"/>
</dbReference>
<dbReference type="Proteomes" id="UP000593890">
    <property type="component" value="Chromosome"/>
</dbReference>
<dbReference type="EMBL" id="AP023321">
    <property type="protein sequence ID" value="BCI59458.1"/>
    <property type="molecule type" value="Genomic_DNA"/>
</dbReference>
<keyword evidence="6" id="KW-1003">Cell membrane</keyword>
<keyword evidence="4 6" id="KW-1133">Transmembrane helix</keyword>
<evidence type="ECO:0000256" key="5">
    <source>
        <dbReference type="ARBA" id="ARBA00023136"/>
    </source>
</evidence>
<dbReference type="AlphaFoldDB" id="A0A7I8CYB6"/>
<evidence type="ECO:0000256" key="2">
    <source>
        <dbReference type="ARBA" id="ARBA00009142"/>
    </source>
</evidence>
<keyword evidence="5 6" id="KW-0472">Membrane</keyword>
<dbReference type="PANTHER" id="PTHR43701">
    <property type="entry name" value="MEMBRANE TRANSPORTER PROTEIN MJ0441-RELATED"/>
    <property type="match status" value="1"/>
</dbReference>
<feature type="transmembrane region" description="Helical" evidence="6">
    <location>
        <begin position="40"/>
        <end position="61"/>
    </location>
</feature>
<dbReference type="PANTHER" id="PTHR43701:SF2">
    <property type="entry name" value="MEMBRANE TRANSPORTER PROTEIN YJNA-RELATED"/>
    <property type="match status" value="1"/>
</dbReference>
<dbReference type="GO" id="GO:0005886">
    <property type="term" value="C:plasma membrane"/>
    <property type="evidence" value="ECO:0007669"/>
    <property type="project" value="UniProtKB-SubCell"/>
</dbReference>
<dbReference type="RefSeq" id="WP_215533344.1">
    <property type="nucleotide sequence ID" value="NZ_AP023321.1"/>
</dbReference>
<keyword evidence="3 6" id="KW-0812">Transmembrane</keyword>
<proteinExistence type="inferred from homology"/>
<comment type="subcellular location">
    <subcellularLocation>
        <location evidence="6">Cell membrane</location>
        <topology evidence="6">Multi-pass membrane protein</topology>
    </subcellularLocation>
    <subcellularLocation>
        <location evidence="1">Membrane</location>
        <topology evidence="1">Multi-pass membrane protein</topology>
    </subcellularLocation>
</comment>
<dbReference type="KEGG" id="sman:C12CBH8_00970"/>
<protein>
    <recommendedName>
        <fullName evidence="6">Probable membrane transporter protein</fullName>
    </recommendedName>
</protein>
<comment type="similarity">
    <text evidence="2 6">Belongs to the 4-toluene sulfonate uptake permease (TSUP) (TC 2.A.102) family.</text>
</comment>
<name>A0A7I8CYB6_9FIRM</name>
<evidence type="ECO:0000313" key="8">
    <source>
        <dbReference type="EMBL" id="BCI59458.1"/>
    </source>
</evidence>
<keyword evidence="9" id="KW-1185">Reference proteome</keyword>
<sequence>MNMIWGSIAAFLSGMAGSMGLGGGSVFLLYLTLFAGVEQLAAQGINLVFFLPIAALSLILYARKKLVDWKTALPIALVGFIGAVGGTLLANVLGGDMLRKVLAVGLFLLGIRELFHREKKEEQPANSEENKTSSPQDRP</sequence>
<evidence type="ECO:0000256" key="6">
    <source>
        <dbReference type="RuleBase" id="RU363041"/>
    </source>
</evidence>
<gene>
    <name evidence="8" type="ORF">C12CBH8_00970</name>
</gene>
<reference evidence="9" key="1">
    <citation type="submission" date="2020-07" db="EMBL/GenBank/DDBJ databases">
        <title>Complete genome sequencing of Clostridia bacterium strain 12CBH8.</title>
        <authorList>
            <person name="Sakamoto M."/>
            <person name="Murakami T."/>
            <person name="Mori H."/>
        </authorList>
    </citation>
    <scope>NUCLEOTIDE SEQUENCE [LARGE SCALE GENOMIC DNA]</scope>
    <source>
        <strain evidence="9">12CBH8</strain>
    </source>
</reference>
<evidence type="ECO:0000256" key="3">
    <source>
        <dbReference type="ARBA" id="ARBA00022692"/>
    </source>
</evidence>
<evidence type="ECO:0000256" key="4">
    <source>
        <dbReference type="ARBA" id="ARBA00022989"/>
    </source>
</evidence>
<evidence type="ECO:0000256" key="7">
    <source>
        <dbReference type="SAM" id="MobiDB-lite"/>
    </source>
</evidence>